<dbReference type="AlphaFoldDB" id="A0A8W8MGZ2"/>
<dbReference type="EnsemblMetazoa" id="G33057.1">
    <property type="protein sequence ID" value="G33057.1:cds"/>
    <property type="gene ID" value="G33057"/>
</dbReference>
<protein>
    <submittedName>
        <fullName evidence="2">Uncharacterized protein</fullName>
    </submittedName>
</protein>
<dbReference type="Proteomes" id="UP000005408">
    <property type="component" value="Unassembled WGS sequence"/>
</dbReference>
<keyword evidence="3" id="KW-1185">Reference proteome</keyword>
<proteinExistence type="predicted"/>
<accession>A0A8W8MGZ2</accession>
<sequence>MASAAKRPRKFCTACKLEFSDRHFRRHMENCGNDKINLSSSNVCTSSDSNTDDDDAHQESPLFSDEEEVVYKNYDSKKKYIEHKTFCNISEEDAETFFDIDFENGSEILETSDSDSDEIDISMDTDLDVEESKKAVVSESESINVLTRVDVMFLQAGNYVGFMVTWLT</sequence>
<reference evidence="2" key="1">
    <citation type="submission" date="2022-08" db="UniProtKB">
        <authorList>
            <consortium name="EnsemblMetazoa"/>
        </authorList>
    </citation>
    <scope>IDENTIFICATION</scope>
    <source>
        <strain evidence="2">05x7-T-G4-1.051#20</strain>
    </source>
</reference>
<organism evidence="2 3">
    <name type="scientific">Magallana gigas</name>
    <name type="common">Pacific oyster</name>
    <name type="synonym">Crassostrea gigas</name>
    <dbReference type="NCBI Taxonomy" id="29159"/>
    <lineage>
        <taxon>Eukaryota</taxon>
        <taxon>Metazoa</taxon>
        <taxon>Spiralia</taxon>
        <taxon>Lophotrochozoa</taxon>
        <taxon>Mollusca</taxon>
        <taxon>Bivalvia</taxon>
        <taxon>Autobranchia</taxon>
        <taxon>Pteriomorphia</taxon>
        <taxon>Ostreida</taxon>
        <taxon>Ostreoidea</taxon>
        <taxon>Ostreidae</taxon>
        <taxon>Magallana</taxon>
    </lineage>
</organism>
<feature type="region of interest" description="Disordered" evidence="1">
    <location>
        <begin position="43"/>
        <end position="62"/>
    </location>
</feature>
<name>A0A8W8MGZ2_MAGGI</name>
<evidence type="ECO:0000256" key="1">
    <source>
        <dbReference type="SAM" id="MobiDB-lite"/>
    </source>
</evidence>
<evidence type="ECO:0000313" key="2">
    <source>
        <dbReference type="EnsemblMetazoa" id="G33057.1:cds"/>
    </source>
</evidence>
<evidence type="ECO:0000313" key="3">
    <source>
        <dbReference type="Proteomes" id="UP000005408"/>
    </source>
</evidence>